<proteinExistence type="inferred from homology"/>
<dbReference type="VEuPathDB" id="FungiDB:SJAG_04099"/>
<evidence type="ECO:0000313" key="7">
    <source>
        <dbReference type="JaponicusDB" id="SJAG_04099"/>
    </source>
</evidence>
<keyword evidence="8" id="KW-1185">Reference proteome</keyword>
<dbReference type="Pfam" id="PF08612">
    <property type="entry name" value="Med20"/>
    <property type="match status" value="1"/>
</dbReference>
<protein>
    <recommendedName>
        <fullName evidence="4">Mediator of RNA polymerase II transcription subunit 20</fullName>
    </recommendedName>
    <alternativeName>
        <fullName evidence="4">Mediator complex subunit 20</fullName>
    </alternativeName>
</protein>
<organism evidence="6 8">
    <name type="scientific">Schizosaccharomyces japonicus (strain yFS275 / FY16936)</name>
    <name type="common">Fission yeast</name>
    <dbReference type="NCBI Taxonomy" id="402676"/>
    <lineage>
        <taxon>Eukaryota</taxon>
        <taxon>Fungi</taxon>
        <taxon>Dikarya</taxon>
        <taxon>Ascomycota</taxon>
        <taxon>Taphrinomycotina</taxon>
        <taxon>Schizosaccharomycetes</taxon>
        <taxon>Schizosaccharomycetales</taxon>
        <taxon>Schizosaccharomycetaceae</taxon>
        <taxon>Schizosaccharomyces</taxon>
    </lineage>
</organism>
<evidence type="ECO:0000313" key="6">
    <source>
        <dbReference type="EMBL" id="EEB08928.2"/>
    </source>
</evidence>
<dbReference type="GO" id="GO:0006357">
    <property type="term" value="P:regulation of transcription by RNA polymerase II"/>
    <property type="evidence" value="ECO:0007669"/>
    <property type="project" value="InterPro"/>
</dbReference>
<keyword evidence="4" id="KW-0805">Transcription regulation</keyword>
<keyword evidence="4" id="KW-0010">Activator</keyword>
<dbReference type="GO" id="GO:0016592">
    <property type="term" value="C:mediator complex"/>
    <property type="evidence" value="ECO:0007669"/>
    <property type="project" value="EnsemblFungi"/>
</dbReference>
<dbReference type="InterPro" id="IPR013921">
    <property type="entry name" value="Mediator_Med20"/>
</dbReference>
<dbReference type="GO" id="GO:0003712">
    <property type="term" value="F:transcription coregulator activity"/>
    <property type="evidence" value="ECO:0007669"/>
    <property type="project" value="InterPro"/>
</dbReference>
<comment type="subunit">
    <text evidence="4">Component of the Mediator complex.</text>
</comment>
<dbReference type="STRING" id="402676.B6K5X4"/>
<dbReference type="GeneID" id="7049270"/>
<feature type="region of interest" description="Disordered" evidence="5">
    <location>
        <begin position="188"/>
        <end position="219"/>
    </location>
</feature>
<dbReference type="eggNOG" id="ENOG502SBIU">
    <property type="taxonomic scope" value="Eukaryota"/>
</dbReference>
<evidence type="ECO:0000256" key="4">
    <source>
        <dbReference type="RuleBase" id="RU364152"/>
    </source>
</evidence>
<dbReference type="RefSeq" id="XP_002175221.2">
    <property type="nucleotide sequence ID" value="XM_002175185.2"/>
</dbReference>
<accession>B6K5X4</accession>
<comment type="function">
    <text evidence="4">Component of the Mediator complex, a coactivator involved in the regulated transcription of nearly all RNA polymerase II-dependent genes. Mediator functions as a bridge to convey information from gene-specific regulatory proteins to the basal RNA polymerase II transcription machinery. Mediator is recruited to promoters by direct interactions with regulatory proteins and serves as a scaffold for the assembly of a functional preinitiation complex with RNA polymerase II and the general transcription factors.</text>
</comment>
<keyword evidence="3 4" id="KW-0539">Nucleus</keyword>
<sequence length="272" mass="30059">MPVHGLLHCSHVSMATFLAVAQDRLLKQHHAQFLRKWNVHYKLYRNAISPKVLEFLYQNTQPNMMASINNEEAVVDTETDLEAIIVRTKLWTFRQHLCAEGAIYEVGDFVIGVANLLQKTTWKGFLVHVVFKGSDDMSIAQPIIRDLCESCFFRDPTVPVHESYYISEQQYASPKTLQSLFKQRNTMERNSSTTSLHASANVPPMVPAPTAEIPSGSTTDASSAAAAAAAVASNMQQGLHPAAPNSAAAAAYKTEFPMILTNTDSFVDLTNM</sequence>
<evidence type="ECO:0000256" key="3">
    <source>
        <dbReference type="ARBA" id="ARBA00023242"/>
    </source>
</evidence>
<comment type="similarity">
    <text evidence="2 4">Belongs to the Mediator complex subunit 20 family.</text>
</comment>
<evidence type="ECO:0000256" key="5">
    <source>
        <dbReference type="SAM" id="MobiDB-lite"/>
    </source>
</evidence>
<gene>
    <name evidence="7" type="primary">med20</name>
    <name evidence="4" type="synonym">MED20</name>
    <name evidence="6" type="ORF">SJAG_04099</name>
</gene>
<evidence type="ECO:0000313" key="8">
    <source>
        <dbReference type="Proteomes" id="UP000001744"/>
    </source>
</evidence>
<name>B6K5X4_SCHJY</name>
<dbReference type="HOGENOM" id="CLU_089405_0_0_1"/>
<dbReference type="OrthoDB" id="1854899at2759"/>
<evidence type="ECO:0000256" key="2">
    <source>
        <dbReference type="ARBA" id="ARBA00010743"/>
    </source>
</evidence>
<dbReference type="AlphaFoldDB" id="B6K5X4"/>
<evidence type="ECO:0000256" key="1">
    <source>
        <dbReference type="ARBA" id="ARBA00004123"/>
    </source>
</evidence>
<dbReference type="Proteomes" id="UP000001744">
    <property type="component" value="Unassembled WGS sequence"/>
</dbReference>
<dbReference type="EMBL" id="KE651167">
    <property type="protein sequence ID" value="EEB08928.2"/>
    <property type="molecule type" value="Genomic_DNA"/>
</dbReference>
<feature type="compositionally biased region" description="Polar residues" evidence="5">
    <location>
        <begin position="188"/>
        <end position="198"/>
    </location>
</feature>
<comment type="subcellular location">
    <subcellularLocation>
        <location evidence="1 4">Nucleus</location>
    </subcellularLocation>
</comment>
<keyword evidence="4" id="KW-0804">Transcription</keyword>
<dbReference type="JaponicusDB" id="SJAG_04099">
    <property type="gene designation" value="med20"/>
</dbReference>
<reference evidence="6 8" key="1">
    <citation type="journal article" date="2011" name="Science">
        <title>Comparative functional genomics of the fission yeasts.</title>
        <authorList>
            <person name="Rhind N."/>
            <person name="Chen Z."/>
            <person name="Yassour M."/>
            <person name="Thompson D.A."/>
            <person name="Haas B.J."/>
            <person name="Habib N."/>
            <person name="Wapinski I."/>
            <person name="Roy S."/>
            <person name="Lin M.F."/>
            <person name="Heiman D.I."/>
            <person name="Young S.K."/>
            <person name="Furuya K."/>
            <person name="Guo Y."/>
            <person name="Pidoux A."/>
            <person name="Chen H.M."/>
            <person name="Robbertse B."/>
            <person name="Goldberg J.M."/>
            <person name="Aoki K."/>
            <person name="Bayne E.H."/>
            <person name="Berlin A.M."/>
            <person name="Desjardins C.A."/>
            <person name="Dobbs E."/>
            <person name="Dukaj L."/>
            <person name="Fan L."/>
            <person name="FitzGerald M.G."/>
            <person name="French C."/>
            <person name="Gujja S."/>
            <person name="Hansen K."/>
            <person name="Keifenheim D."/>
            <person name="Levin J.Z."/>
            <person name="Mosher R.A."/>
            <person name="Mueller C.A."/>
            <person name="Pfiffner J."/>
            <person name="Priest M."/>
            <person name="Russ C."/>
            <person name="Smialowska A."/>
            <person name="Swoboda P."/>
            <person name="Sykes S.M."/>
            <person name="Vaughn M."/>
            <person name="Vengrova S."/>
            <person name="Yoder R."/>
            <person name="Zeng Q."/>
            <person name="Allshire R."/>
            <person name="Baulcombe D."/>
            <person name="Birren B.W."/>
            <person name="Brown W."/>
            <person name="Ekwall K."/>
            <person name="Kellis M."/>
            <person name="Leatherwood J."/>
            <person name="Levin H."/>
            <person name="Margalit H."/>
            <person name="Martienssen R."/>
            <person name="Nieduszynski C.A."/>
            <person name="Spatafora J.W."/>
            <person name="Friedman N."/>
            <person name="Dalgaard J.Z."/>
            <person name="Baumann P."/>
            <person name="Niki H."/>
            <person name="Regev A."/>
            <person name="Nusbaum C."/>
        </authorList>
    </citation>
    <scope>NUCLEOTIDE SEQUENCE [LARGE SCALE GENOMIC DNA]</scope>
    <source>
        <strain evidence="8">yFS275 / FY16936</strain>
    </source>
</reference>